<accession>A0A0F9L7C5</accession>
<proteinExistence type="predicted"/>
<comment type="caution">
    <text evidence="1">The sequence shown here is derived from an EMBL/GenBank/DDBJ whole genome shotgun (WGS) entry which is preliminary data.</text>
</comment>
<evidence type="ECO:0000313" key="1">
    <source>
        <dbReference type="EMBL" id="KKM90779.1"/>
    </source>
</evidence>
<organism evidence="1">
    <name type="scientific">marine sediment metagenome</name>
    <dbReference type="NCBI Taxonomy" id="412755"/>
    <lineage>
        <taxon>unclassified sequences</taxon>
        <taxon>metagenomes</taxon>
        <taxon>ecological metagenomes</taxon>
    </lineage>
</organism>
<protein>
    <submittedName>
        <fullName evidence="1">Uncharacterized protein</fullName>
    </submittedName>
</protein>
<name>A0A0F9L7C5_9ZZZZ</name>
<sequence>MEKEYSICIEKFHNEWFWTLRKGETLIDFMPCEEARKQRGTIGAYFLKKHNIPSKVAEDYSSNY</sequence>
<reference evidence="1" key="1">
    <citation type="journal article" date="2015" name="Nature">
        <title>Complex archaea that bridge the gap between prokaryotes and eukaryotes.</title>
        <authorList>
            <person name="Spang A."/>
            <person name="Saw J.H."/>
            <person name="Jorgensen S.L."/>
            <person name="Zaremba-Niedzwiedzka K."/>
            <person name="Martijn J."/>
            <person name="Lind A.E."/>
            <person name="van Eijk R."/>
            <person name="Schleper C."/>
            <person name="Guy L."/>
            <person name="Ettema T.J."/>
        </authorList>
    </citation>
    <scope>NUCLEOTIDE SEQUENCE</scope>
</reference>
<gene>
    <name evidence="1" type="ORF">LCGC14_1235310</name>
</gene>
<dbReference type="AlphaFoldDB" id="A0A0F9L7C5"/>
<dbReference type="EMBL" id="LAZR01006628">
    <property type="protein sequence ID" value="KKM90779.1"/>
    <property type="molecule type" value="Genomic_DNA"/>
</dbReference>